<evidence type="ECO:0000256" key="3">
    <source>
        <dbReference type="ARBA" id="ARBA00012438"/>
    </source>
</evidence>
<dbReference type="OrthoDB" id="9786919at2"/>
<keyword evidence="19" id="KW-1185">Reference proteome</keyword>
<dbReference type="InterPro" id="IPR003661">
    <property type="entry name" value="HisK_dim/P_dom"/>
</dbReference>
<evidence type="ECO:0000256" key="11">
    <source>
        <dbReference type="ARBA" id="ARBA00022840"/>
    </source>
</evidence>
<feature type="transmembrane region" description="Helical" evidence="15">
    <location>
        <begin position="20"/>
        <end position="40"/>
    </location>
</feature>
<dbReference type="InterPro" id="IPR050398">
    <property type="entry name" value="HssS/ArlS-like"/>
</dbReference>
<sequence length="467" mass="51931">MNKLRHGLARLSIRWKMTFWAAALMCILFLAYNAIQYIVINNWMFGRTESAALKSAEEIRSYFEIEKVTEESVGSIGPFIDSLNSSNQMIRILNRGGNPVLTVSDRLPEDWIAPQRADSTVSYTAWHGDDHLLVIRRPVDSASFEGTIEIVNNLESSDKLSKMLMAVMLAGFLVAFLLSGLGGIFLSRKLLGPIRELTVTMNNIKRKGLQERVAVPNGKDELGNLANVFNELMNQLEQAFHNQQQFVADASHELRTPISIIEGHISLLHRWGKNNPDILEESLQVSVQELGRLKGIVNELLELTRAEALRSDGEVCATPVIEAVNYAVRNFELLHPEFTFQCELESAEGAVVNFKHHHLEQVLLIVLDNAVKYSMEHKEISVSAAIEGGSIRIAVRDRGIGIPEEDLPHVFQRFYRADKSRSREQGGTGLGLAIAERLMRGHGGAITIASKPGEGTTVTLNIPVLAH</sequence>
<dbReference type="PROSITE" id="PS50885">
    <property type="entry name" value="HAMP"/>
    <property type="match status" value="1"/>
</dbReference>
<accession>A0A3N9PC31</accession>
<dbReference type="EMBL" id="RQPI01000001">
    <property type="protein sequence ID" value="RQW13439.1"/>
    <property type="molecule type" value="Genomic_DNA"/>
</dbReference>
<evidence type="ECO:0000256" key="4">
    <source>
        <dbReference type="ARBA" id="ARBA00015735"/>
    </source>
</evidence>
<evidence type="ECO:0000313" key="19">
    <source>
        <dbReference type="Proteomes" id="UP000282529"/>
    </source>
</evidence>
<evidence type="ECO:0000256" key="2">
    <source>
        <dbReference type="ARBA" id="ARBA00004651"/>
    </source>
</evidence>
<dbReference type="PANTHER" id="PTHR45528">
    <property type="entry name" value="SENSOR HISTIDINE KINASE CPXA"/>
    <property type="match status" value="1"/>
</dbReference>
<keyword evidence="10 18" id="KW-0418">Kinase</keyword>
<dbReference type="Pfam" id="PF02518">
    <property type="entry name" value="HATPase_c"/>
    <property type="match status" value="1"/>
</dbReference>
<evidence type="ECO:0000256" key="1">
    <source>
        <dbReference type="ARBA" id="ARBA00000085"/>
    </source>
</evidence>
<gene>
    <name evidence="18" type="ORF">EH198_03175</name>
</gene>
<dbReference type="Gene3D" id="1.10.287.130">
    <property type="match status" value="1"/>
</dbReference>
<dbReference type="GO" id="GO:0005524">
    <property type="term" value="F:ATP binding"/>
    <property type="evidence" value="ECO:0007669"/>
    <property type="project" value="UniProtKB-KW"/>
</dbReference>
<evidence type="ECO:0000256" key="13">
    <source>
        <dbReference type="ARBA" id="ARBA00023012"/>
    </source>
</evidence>
<evidence type="ECO:0000256" key="8">
    <source>
        <dbReference type="ARBA" id="ARBA00022692"/>
    </source>
</evidence>
<dbReference type="InterPro" id="IPR005467">
    <property type="entry name" value="His_kinase_dom"/>
</dbReference>
<reference evidence="18 19" key="1">
    <citation type="submission" date="2018-11" db="EMBL/GenBank/DDBJ databases">
        <title>Genome sequence of strain 7197.</title>
        <authorList>
            <person name="Gao J."/>
            <person name="Sun J."/>
        </authorList>
    </citation>
    <scope>NUCLEOTIDE SEQUENCE [LARGE SCALE GENOMIC DNA]</scope>
    <source>
        <strain evidence="18 19">7197</strain>
    </source>
</reference>
<dbReference type="RefSeq" id="WP_124694080.1">
    <property type="nucleotide sequence ID" value="NZ_JBHUFE010000016.1"/>
</dbReference>
<feature type="domain" description="Histidine kinase" evidence="16">
    <location>
        <begin position="249"/>
        <end position="466"/>
    </location>
</feature>
<dbReference type="Pfam" id="PF00672">
    <property type="entry name" value="HAMP"/>
    <property type="match status" value="1"/>
</dbReference>
<dbReference type="InterPro" id="IPR036097">
    <property type="entry name" value="HisK_dim/P_sf"/>
</dbReference>
<feature type="transmembrane region" description="Helical" evidence="15">
    <location>
        <begin position="163"/>
        <end position="186"/>
    </location>
</feature>
<keyword evidence="11" id="KW-0067">ATP-binding</keyword>
<keyword evidence="6" id="KW-0597">Phosphoprotein</keyword>
<evidence type="ECO:0000256" key="6">
    <source>
        <dbReference type="ARBA" id="ARBA00022553"/>
    </source>
</evidence>
<evidence type="ECO:0000256" key="14">
    <source>
        <dbReference type="ARBA" id="ARBA00023136"/>
    </source>
</evidence>
<evidence type="ECO:0000256" key="12">
    <source>
        <dbReference type="ARBA" id="ARBA00022989"/>
    </source>
</evidence>
<evidence type="ECO:0000256" key="15">
    <source>
        <dbReference type="SAM" id="Phobius"/>
    </source>
</evidence>
<evidence type="ECO:0000256" key="7">
    <source>
        <dbReference type="ARBA" id="ARBA00022679"/>
    </source>
</evidence>
<dbReference type="SUPFAM" id="SSF55874">
    <property type="entry name" value="ATPase domain of HSP90 chaperone/DNA topoisomerase II/histidine kinase"/>
    <property type="match status" value="1"/>
</dbReference>
<evidence type="ECO:0000259" key="16">
    <source>
        <dbReference type="PROSITE" id="PS50109"/>
    </source>
</evidence>
<dbReference type="Gene3D" id="6.10.340.10">
    <property type="match status" value="1"/>
</dbReference>
<evidence type="ECO:0000256" key="5">
    <source>
        <dbReference type="ARBA" id="ARBA00022475"/>
    </source>
</evidence>
<keyword evidence="12 15" id="KW-1133">Transmembrane helix</keyword>
<dbReference type="InterPro" id="IPR003594">
    <property type="entry name" value="HATPase_dom"/>
</dbReference>
<dbReference type="SUPFAM" id="SSF47384">
    <property type="entry name" value="Homodimeric domain of signal transducing histidine kinase"/>
    <property type="match status" value="1"/>
</dbReference>
<dbReference type="FunFam" id="1.10.287.130:FF:000001">
    <property type="entry name" value="Two-component sensor histidine kinase"/>
    <property type="match status" value="1"/>
</dbReference>
<keyword evidence="8 15" id="KW-0812">Transmembrane</keyword>
<dbReference type="SMART" id="SM00388">
    <property type="entry name" value="HisKA"/>
    <property type="match status" value="1"/>
</dbReference>
<dbReference type="EC" id="2.7.13.3" evidence="3"/>
<evidence type="ECO:0000256" key="9">
    <source>
        <dbReference type="ARBA" id="ARBA00022741"/>
    </source>
</evidence>
<evidence type="ECO:0000259" key="17">
    <source>
        <dbReference type="PROSITE" id="PS50885"/>
    </source>
</evidence>
<dbReference type="PANTHER" id="PTHR45528:SF12">
    <property type="entry name" value="SENSOR HISTIDINE KINASE ARSS"/>
    <property type="match status" value="1"/>
</dbReference>
<dbReference type="SUPFAM" id="SSF158472">
    <property type="entry name" value="HAMP domain-like"/>
    <property type="match status" value="1"/>
</dbReference>
<dbReference type="InterPro" id="IPR036890">
    <property type="entry name" value="HATPase_C_sf"/>
</dbReference>
<dbReference type="CDD" id="cd06225">
    <property type="entry name" value="HAMP"/>
    <property type="match status" value="1"/>
</dbReference>
<dbReference type="Pfam" id="PF18719">
    <property type="entry name" value="ArlS_N"/>
    <property type="match status" value="1"/>
</dbReference>
<feature type="domain" description="HAMP" evidence="17">
    <location>
        <begin position="188"/>
        <end position="241"/>
    </location>
</feature>
<dbReference type="SMART" id="SM00387">
    <property type="entry name" value="HATPase_c"/>
    <property type="match status" value="1"/>
</dbReference>
<dbReference type="AlphaFoldDB" id="A0A3N9PC31"/>
<evidence type="ECO:0000256" key="10">
    <source>
        <dbReference type="ARBA" id="ARBA00022777"/>
    </source>
</evidence>
<dbReference type="SMART" id="SM00304">
    <property type="entry name" value="HAMP"/>
    <property type="match status" value="1"/>
</dbReference>
<organism evidence="18 19">
    <name type="scientific">Paenibacillus rhizophilus</name>
    <dbReference type="NCBI Taxonomy" id="1850366"/>
    <lineage>
        <taxon>Bacteria</taxon>
        <taxon>Bacillati</taxon>
        <taxon>Bacillota</taxon>
        <taxon>Bacilli</taxon>
        <taxon>Bacillales</taxon>
        <taxon>Paenibacillaceae</taxon>
        <taxon>Paenibacillus</taxon>
    </lineage>
</organism>
<dbReference type="GO" id="GO:0000155">
    <property type="term" value="F:phosphorelay sensor kinase activity"/>
    <property type="evidence" value="ECO:0007669"/>
    <property type="project" value="InterPro"/>
</dbReference>
<dbReference type="CDD" id="cd00082">
    <property type="entry name" value="HisKA"/>
    <property type="match status" value="1"/>
</dbReference>
<keyword evidence="5" id="KW-1003">Cell membrane</keyword>
<proteinExistence type="predicted"/>
<dbReference type="PROSITE" id="PS50109">
    <property type="entry name" value="HIS_KIN"/>
    <property type="match status" value="1"/>
</dbReference>
<keyword evidence="13" id="KW-0902">Two-component regulatory system</keyword>
<dbReference type="CDD" id="cd00075">
    <property type="entry name" value="HATPase"/>
    <property type="match status" value="1"/>
</dbReference>
<dbReference type="Proteomes" id="UP000282529">
    <property type="component" value="Unassembled WGS sequence"/>
</dbReference>
<dbReference type="InterPro" id="IPR041610">
    <property type="entry name" value="ArlS_N"/>
</dbReference>
<dbReference type="PRINTS" id="PR00344">
    <property type="entry name" value="BCTRLSENSOR"/>
</dbReference>
<dbReference type="Gene3D" id="3.30.565.10">
    <property type="entry name" value="Histidine kinase-like ATPase, C-terminal domain"/>
    <property type="match status" value="1"/>
</dbReference>
<keyword evidence="7" id="KW-0808">Transferase</keyword>
<keyword evidence="9" id="KW-0547">Nucleotide-binding</keyword>
<dbReference type="FunFam" id="3.30.565.10:FF:000006">
    <property type="entry name" value="Sensor histidine kinase WalK"/>
    <property type="match status" value="1"/>
</dbReference>
<dbReference type="GO" id="GO:0005886">
    <property type="term" value="C:plasma membrane"/>
    <property type="evidence" value="ECO:0007669"/>
    <property type="project" value="UniProtKB-SubCell"/>
</dbReference>
<keyword evidence="14 15" id="KW-0472">Membrane</keyword>
<evidence type="ECO:0000313" key="18">
    <source>
        <dbReference type="EMBL" id="RQW13439.1"/>
    </source>
</evidence>
<name>A0A3N9PC31_9BACL</name>
<comment type="caution">
    <text evidence="18">The sequence shown here is derived from an EMBL/GenBank/DDBJ whole genome shotgun (WGS) entry which is preliminary data.</text>
</comment>
<protein>
    <recommendedName>
        <fullName evidence="4">Signal transduction histidine-protein kinase ArlS</fullName>
        <ecNumber evidence="3">2.7.13.3</ecNumber>
    </recommendedName>
</protein>
<dbReference type="InterPro" id="IPR003660">
    <property type="entry name" value="HAMP_dom"/>
</dbReference>
<comment type="subcellular location">
    <subcellularLocation>
        <location evidence="2">Cell membrane</location>
        <topology evidence="2">Multi-pass membrane protein</topology>
    </subcellularLocation>
</comment>
<dbReference type="InterPro" id="IPR004358">
    <property type="entry name" value="Sig_transdc_His_kin-like_C"/>
</dbReference>
<comment type="catalytic activity">
    <reaction evidence="1">
        <text>ATP + protein L-histidine = ADP + protein N-phospho-L-histidine.</text>
        <dbReference type="EC" id="2.7.13.3"/>
    </reaction>
</comment>
<dbReference type="Pfam" id="PF00512">
    <property type="entry name" value="HisKA"/>
    <property type="match status" value="1"/>
</dbReference>